<evidence type="ECO:0000256" key="3">
    <source>
        <dbReference type="ARBA" id="ARBA00022840"/>
    </source>
</evidence>
<reference evidence="5" key="3">
    <citation type="submission" date="2025-08" db="UniProtKB">
        <authorList>
            <consortium name="Ensembl"/>
        </authorList>
    </citation>
    <scope>IDENTIFICATION</scope>
</reference>
<dbReference type="Gene3D" id="3.30.200.20">
    <property type="entry name" value="Phosphorylase Kinase, domain 1"/>
    <property type="match status" value="1"/>
</dbReference>
<dbReference type="PROSITE" id="PS50011">
    <property type="entry name" value="PROTEIN_KINASE_DOM"/>
    <property type="match status" value="1"/>
</dbReference>
<dbReference type="GO" id="GO:0005524">
    <property type="term" value="F:ATP binding"/>
    <property type="evidence" value="ECO:0007669"/>
    <property type="project" value="UniProtKB-KW"/>
</dbReference>
<dbReference type="AlphaFoldDB" id="A0A3B1JGY4"/>
<reference evidence="5" key="4">
    <citation type="submission" date="2025-09" db="UniProtKB">
        <authorList>
            <consortium name="Ensembl"/>
        </authorList>
    </citation>
    <scope>IDENTIFICATION</scope>
</reference>
<dbReference type="GO" id="GO:0004714">
    <property type="term" value="F:transmembrane receptor protein tyrosine kinase activity"/>
    <property type="evidence" value="ECO:0007669"/>
    <property type="project" value="TreeGrafter"/>
</dbReference>
<dbReference type="STRING" id="7994.ENSAMXP00000041588"/>
<organism evidence="5 6">
    <name type="scientific">Astyanax mexicanus</name>
    <name type="common">Blind cave fish</name>
    <name type="synonym">Astyanax fasciatus mexicanus</name>
    <dbReference type="NCBI Taxonomy" id="7994"/>
    <lineage>
        <taxon>Eukaryota</taxon>
        <taxon>Metazoa</taxon>
        <taxon>Chordata</taxon>
        <taxon>Craniata</taxon>
        <taxon>Vertebrata</taxon>
        <taxon>Euteleostomi</taxon>
        <taxon>Actinopterygii</taxon>
        <taxon>Neopterygii</taxon>
        <taxon>Teleostei</taxon>
        <taxon>Ostariophysi</taxon>
        <taxon>Characiformes</taxon>
        <taxon>Characoidei</taxon>
        <taxon>Acestrorhamphidae</taxon>
        <taxon>Acestrorhamphinae</taxon>
        <taxon>Astyanax</taxon>
    </lineage>
</organism>
<feature type="domain" description="Protein kinase" evidence="4">
    <location>
        <begin position="21"/>
        <end position="117"/>
    </location>
</feature>
<dbReference type="GeneTree" id="ENSGT00940000173024"/>
<evidence type="ECO:0000256" key="1">
    <source>
        <dbReference type="ARBA" id="ARBA00004308"/>
    </source>
</evidence>
<accession>A0A3B1JGY4</accession>
<dbReference type="InParanoid" id="A0A3B1JGY4"/>
<dbReference type="InterPro" id="IPR050122">
    <property type="entry name" value="RTK"/>
</dbReference>
<keyword evidence="2" id="KW-0547">Nucleotide-binding</keyword>
<dbReference type="Pfam" id="PF07714">
    <property type="entry name" value="PK_Tyr_Ser-Thr"/>
    <property type="match status" value="1"/>
</dbReference>
<reference evidence="6" key="2">
    <citation type="journal article" date="2014" name="Nat. Commun.">
        <title>The cavefish genome reveals candidate genes for eye loss.</title>
        <authorList>
            <person name="McGaugh S.E."/>
            <person name="Gross J.B."/>
            <person name="Aken B."/>
            <person name="Blin M."/>
            <person name="Borowsky R."/>
            <person name="Chalopin D."/>
            <person name="Hinaux H."/>
            <person name="Jeffery W.R."/>
            <person name="Keene A."/>
            <person name="Ma L."/>
            <person name="Minx P."/>
            <person name="Murphy D."/>
            <person name="O'Quin K.E."/>
            <person name="Retaux S."/>
            <person name="Rohner N."/>
            <person name="Searle S.M."/>
            <person name="Stahl B.A."/>
            <person name="Tabin C."/>
            <person name="Volff J.N."/>
            <person name="Yoshizawa M."/>
            <person name="Warren W.C."/>
        </authorList>
    </citation>
    <scope>NUCLEOTIDE SEQUENCE [LARGE SCALE GENOMIC DNA]</scope>
    <source>
        <strain evidence="6">female</strain>
    </source>
</reference>
<dbReference type="InterPro" id="IPR011009">
    <property type="entry name" value="Kinase-like_dom_sf"/>
</dbReference>
<evidence type="ECO:0000256" key="2">
    <source>
        <dbReference type="ARBA" id="ARBA00022741"/>
    </source>
</evidence>
<dbReference type="InterPro" id="IPR001245">
    <property type="entry name" value="Ser-Thr/Tyr_kinase_cat_dom"/>
</dbReference>
<keyword evidence="6" id="KW-1185">Reference proteome</keyword>
<comment type="subcellular location">
    <subcellularLocation>
        <location evidence="1">Endomembrane system</location>
    </subcellularLocation>
</comment>
<keyword evidence="3" id="KW-0067">ATP-binding</keyword>
<reference evidence="6" key="1">
    <citation type="submission" date="2013-03" db="EMBL/GenBank/DDBJ databases">
        <authorList>
            <person name="Jeffery W."/>
            <person name="Warren W."/>
            <person name="Wilson R.K."/>
        </authorList>
    </citation>
    <scope>NUCLEOTIDE SEQUENCE</scope>
    <source>
        <strain evidence="6">female</strain>
    </source>
</reference>
<sequence>LTESDCLESSCPTKPTEPYFNLESVFSGKGEFGEVFLAKAKSSEDEEETVVLVKSLQTRDEQLQMDFRRECEMFAKLGHPNITRLLGMCREAEPYYMILEYADMVIHALPPFPVCQC</sequence>
<evidence type="ECO:0000313" key="6">
    <source>
        <dbReference type="Proteomes" id="UP000018467"/>
    </source>
</evidence>
<protein>
    <recommendedName>
        <fullName evidence="4">Protein kinase domain-containing protein</fullName>
    </recommendedName>
</protein>
<evidence type="ECO:0000313" key="5">
    <source>
        <dbReference type="Ensembl" id="ENSAMXP00000041588.1"/>
    </source>
</evidence>
<name>A0A3B1JGY4_ASTMX</name>
<dbReference type="InterPro" id="IPR000719">
    <property type="entry name" value="Prot_kinase_dom"/>
</dbReference>
<dbReference type="Bgee" id="ENSAMXG00000036426">
    <property type="expression patterns" value="Expressed in testis and 14 other cell types or tissues"/>
</dbReference>
<dbReference type="Ensembl" id="ENSAMXT00000051371.1">
    <property type="protein sequence ID" value="ENSAMXP00000041588.1"/>
    <property type="gene ID" value="ENSAMXG00000036426.1"/>
</dbReference>
<dbReference type="Proteomes" id="UP000018467">
    <property type="component" value="Unassembled WGS sequence"/>
</dbReference>
<dbReference type="PANTHER" id="PTHR24416:SF573">
    <property type="entry name" value="INACTIVE TYROSINE-PROTEIN KINASE 7"/>
    <property type="match status" value="1"/>
</dbReference>
<evidence type="ECO:0000259" key="4">
    <source>
        <dbReference type="PROSITE" id="PS50011"/>
    </source>
</evidence>
<dbReference type="GO" id="GO:0012505">
    <property type="term" value="C:endomembrane system"/>
    <property type="evidence" value="ECO:0007669"/>
    <property type="project" value="UniProtKB-SubCell"/>
</dbReference>
<dbReference type="PANTHER" id="PTHR24416">
    <property type="entry name" value="TYROSINE-PROTEIN KINASE RECEPTOR"/>
    <property type="match status" value="1"/>
</dbReference>
<dbReference type="SUPFAM" id="SSF56112">
    <property type="entry name" value="Protein kinase-like (PK-like)"/>
    <property type="match status" value="1"/>
</dbReference>
<proteinExistence type="predicted"/>